<keyword evidence="7" id="KW-1185">Reference proteome</keyword>
<evidence type="ECO:0000256" key="4">
    <source>
        <dbReference type="PROSITE-ProRule" id="PRU00335"/>
    </source>
</evidence>
<feature type="DNA-binding region" description="H-T-H motif" evidence="4">
    <location>
        <begin position="39"/>
        <end position="58"/>
    </location>
</feature>
<dbReference type="InterPro" id="IPR036271">
    <property type="entry name" value="Tet_transcr_reg_TetR-rel_C_sf"/>
</dbReference>
<dbReference type="SUPFAM" id="SSF46689">
    <property type="entry name" value="Homeodomain-like"/>
    <property type="match status" value="1"/>
</dbReference>
<name>A0ABP9F1R5_9GAMM</name>
<evidence type="ECO:0000259" key="5">
    <source>
        <dbReference type="PROSITE" id="PS50977"/>
    </source>
</evidence>
<dbReference type="PROSITE" id="PS50977">
    <property type="entry name" value="HTH_TETR_2"/>
    <property type="match status" value="1"/>
</dbReference>
<keyword evidence="2 4" id="KW-0238">DNA-binding</keyword>
<keyword evidence="1" id="KW-0805">Transcription regulation</keyword>
<feature type="domain" description="HTH tetR-type" evidence="5">
    <location>
        <begin position="17"/>
        <end position="76"/>
    </location>
</feature>
<dbReference type="EMBL" id="BAABJZ010000073">
    <property type="protein sequence ID" value="GAA4887910.1"/>
    <property type="molecule type" value="Genomic_DNA"/>
</dbReference>
<dbReference type="InterPro" id="IPR050109">
    <property type="entry name" value="HTH-type_TetR-like_transc_reg"/>
</dbReference>
<proteinExistence type="predicted"/>
<comment type="caution">
    <text evidence="6">The sequence shown here is derived from an EMBL/GenBank/DDBJ whole genome shotgun (WGS) entry which is preliminary data.</text>
</comment>
<evidence type="ECO:0000256" key="1">
    <source>
        <dbReference type="ARBA" id="ARBA00023015"/>
    </source>
</evidence>
<dbReference type="InterPro" id="IPR004111">
    <property type="entry name" value="Repressor_TetR_C"/>
</dbReference>
<accession>A0ABP9F1R5</accession>
<dbReference type="Proteomes" id="UP001499988">
    <property type="component" value="Unassembled WGS sequence"/>
</dbReference>
<sequence>MSVKPKKRGRPASGNQPLSKAIILSEAKRLLAQQGKIPSLRALATALEIDPMAIYHYFANKAALLEAVATSLMKEIYQPQDNSDWQGEIRQLSESYLSLLAAHPGLLEIMLGMTSVGPAEVFVERLELALAPVGLDTGRFEAARDLLVDYLHGVALAIQCNPGGIALSGLDGPLALIFASLAPDAN</sequence>
<dbReference type="SUPFAM" id="SSF48498">
    <property type="entry name" value="Tetracyclin repressor-like, C-terminal domain"/>
    <property type="match status" value="1"/>
</dbReference>
<evidence type="ECO:0000256" key="3">
    <source>
        <dbReference type="ARBA" id="ARBA00023163"/>
    </source>
</evidence>
<dbReference type="PANTHER" id="PTHR30055:SF234">
    <property type="entry name" value="HTH-TYPE TRANSCRIPTIONAL REGULATOR BETI"/>
    <property type="match status" value="1"/>
</dbReference>
<dbReference type="Gene3D" id="1.10.357.10">
    <property type="entry name" value="Tetracycline Repressor, domain 2"/>
    <property type="match status" value="1"/>
</dbReference>
<dbReference type="InterPro" id="IPR009057">
    <property type="entry name" value="Homeodomain-like_sf"/>
</dbReference>
<dbReference type="InterPro" id="IPR001647">
    <property type="entry name" value="HTH_TetR"/>
</dbReference>
<reference evidence="7" key="1">
    <citation type="journal article" date="2019" name="Int. J. Syst. Evol. Microbiol.">
        <title>The Global Catalogue of Microorganisms (GCM) 10K type strain sequencing project: providing services to taxonomists for standard genome sequencing and annotation.</title>
        <authorList>
            <consortium name="The Broad Institute Genomics Platform"/>
            <consortium name="The Broad Institute Genome Sequencing Center for Infectious Disease"/>
            <person name="Wu L."/>
            <person name="Ma J."/>
        </authorList>
    </citation>
    <scope>NUCLEOTIDE SEQUENCE [LARGE SCALE GENOMIC DNA]</scope>
    <source>
        <strain evidence="7">JCM 18401</strain>
    </source>
</reference>
<organism evidence="6 7">
    <name type="scientific">Ferrimonas pelagia</name>
    <dbReference type="NCBI Taxonomy" id="1177826"/>
    <lineage>
        <taxon>Bacteria</taxon>
        <taxon>Pseudomonadati</taxon>
        <taxon>Pseudomonadota</taxon>
        <taxon>Gammaproteobacteria</taxon>
        <taxon>Alteromonadales</taxon>
        <taxon>Ferrimonadaceae</taxon>
        <taxon>Ferrimonas</taxon>
    </lineage>
</organism>
<evidence type="ECO:0000313" key="6">
    <source>
        <dbReference type="EMBL" id="GAA4887910.1"/>
    </source>
</evidence>
<keyword evidence="3" id="KW-0804">Transcription</keyword>
<protein>
    <submittedName>
        <fullName evidence="6">TetR/AcrR family transcriptional regulator</fullName>
    </submittedName>
</protein>
<dbReference type="PRINTS" id="PR00455">
    <property type="entry name" value="HTHTETR"/>
</dbReference>
<gene>
    <name evidence="6" type="ORF">GCM10023333_21680</name>
</gene>
<dbReference type="RefSeq" id="WP_345335406.1">
    <property type="nucleotide sequence ID" value="NZ_BAABJZ010000073.1"/>
</dbReference>
<evidence type="ECO:0000256" key="2">
    <source>
        <dbReference type="ARBA" id="ARBA00023125"/>
    </source>
</evidence>
<dbReference type="Pfam" id="PF00440">
    <property type="entry name" value="TetR_N"/>
    <property type="match status" value="1"/>
</dbReference>
<evidence type="ECO:0000313" key="7">
    <source>
        <dbReference type="Proteomes" id="UP001499988"/>
    </source>
</evidence>
<dbReference type="PANTHER" id="PTHR30055">
    <property type="entry name" value="HTH-TYPE TRANSCRIPTIONAL REGULATOR RUTR"/>
    <property type="match status" value="1"/>
</dbReference>
<dbReference type="Pfam" id="PF02909">
    <property type="entry name" value="TetR_C_1"/>
    <property type="match status" value="1"/>
</dbReference>